<name>A0A820SNL7_9BILA</name>
<feature type="non-terminal residue" evidence="1">
    <location>
        <position position="1"/>
    </location>
</feature>
<dbReference type="Proteomes" id="UP000663866">
    <property type="component" value="Unassembled WGS sequence"/>
</dbReference>
<proteinExistence type="predicted"/>
<reference evidence="1" key="1">
    <citation type="submission" date="2021-02" db="EMBL/GenBank/DDBJ databases">
        <authorList>
            <person name="Nowell W R."/>
        </authorList>
    </citation>
    <scope>NUCLEOTIDE SEQUENCE</scope>
</reference>
<dbReference type="AlphaFoldDB" id="A0A820SNL7"/>
<keyword evidence="2" id="KW-1185">Reference proteome</keyword>
<sequence length="139" mass="16387">MLKVNRRRSHSRHVNSRRSIESIKSNDTETFSSEDEKILFHPGGDIDDINFSNGSVLNDISDLLTFLNKDFDEFTIDERGGKRGDSFWDCYPDLELEEKQFVYQECSKIEATFTVETLARFIDQRFYELNNLKKIDQQF</sequence>
<protein>
    <submittedName>
        <fullName evidence="1">Uncharacterized protein</fullName>
    </submittedName>
</protein>
<comment type="caution">
    <text evidence="1">The sequence shown here is derived from an EMBL/GenBank/DDBJ whole genome shotgun (WGS) entry which is preliminary data.</text>
</comment>
<accession>A0A820SNL7</accession>
<gene>
    <name evidence="1" type="ORF">OVN521_LOCUS38333</name>
</gene>
<evidence type="ECO:0000313" key="2">
    <source>
        <dbReference type="Proteomes" id="UP000663866"/>
    </source>
</evidence>
<organism evidence="1 2">
    <name type="scientific">Rotaria magnacalcarata</name>
    <dbReference type="NCBI Taxonomy" id="392030"/>
    <lineage>
        <taxon>Eukaryota</taxon>
        <taxon>Metazoa</taxon>
        <taxon>Spiralia</taxon>
        <taxon>Gnathifera</taxon>
        <taxon>Rotifera</taxon>
        <taxon>Eurotatoria</taxon>
        <taxon>Bdelloidea</taxon>
        <taxon>Philodinida</taxon>
        <taxon>Philodinidae</taxon>
        <taxon>Rotaria</taxon>
    </lineage>
</organism>
<dbReference type="EMBL" id="CAJOBG010047369">
    <property type="protein sequence ID" value="CAF4459093.1"/>
    <property type="molecule type" value="Genomic_DNA"/>
</dbReference>
<evidence type="ECO:0000313" key="1">
    <source>
        <dbReference type="EMBL" id="CAF4459093.1"/>
    </source>
</evidence>